<feature type="compositionally biased region" description="Polar residues" evidence="1">
    <location>
        <begin position="159"/>
        <end position="177"/>
    </location>
</feature>
<name>A0AAD5KPV6_9CRUS</name>
<sequence>MSHSYSFRHGKSQSMSSSSSGGHQRVTYGSRSTSTGTPPPTPTIRVTSPVPDVVGIIDIWDPEVVEDEPPSTSPKTYSFRYKEEKQHKPRKHHAENKTNFTDSGMQADPIELEASSGHTELTTLPAEGTGTYVIQLSDGSPVEDDGLKTAGESEESSDEMSQISAVTQIPRSESQRTPEAADEVETAEENDPLISANQTNDQPIPEESTPVVEPPPSTANPHRIWDEMQSPSDADKPIKRVQFSRSLSLVPGSSAAHQTASVESDQRAVRSGSGRRYSSMDSAANSDTFPSMLTFGEHHQQFAVSERKMLSPTPESALENAQSPQQEGEPIVATNAEEELLSKDGQQSGDTMAALSVTVEEVGEGTNHDPTCDLFDRLNALKNDEELMDLATGFVLQLLRSAQEETLKRGHVASKIEQKAKLSLELQHVAVPKDRHNRKWYSRLRMLLLRTLTCTCVPAHPNIQSPLSN</sequence>
<feature type="region of interest" description="Disordered" evidence="1">
    <location>
        <begin position="64"/>
        <end position="105"/>
    </location>
</feature>
<feature type="compositionally biased region" description="Acidic residues" evidence="1">
    <location>
        <begin position="180"/>
        <end position="191"/>
    </location>
</feature>
<evidence type="ECO:0000256" key="1">
    <source>
        <dbReference type="SAM" id="MobiDB-lite"/>
    </source>
</evidence>
<reference evidence="2 3" key="1">
    <citation type="submission" date="2022-05" db="EMBL/GenBank/DDBJ databases">
        <title>A multi-omics perspective on studying reproductive biology in Daphnia sinensis.</title>
        <authorList>
            <person name="Jia J."/>
        </authorList>
    </citation>
    <scope>NUCLEOTIDE SEQUENCE [LARGE SCALE GENOMIC DNA]</scope>
    <source>
        <strain evidence="2 3">WSL</strain>
    </source>
</reference>
<dbReference type="Proteomes" id="UP000820818">
    <property type="component" value="Linkage Group LG6"/>
</dbReference>
<dbReference type="AlphaFoldDB" id="A0AAD5KPV6"/>
<organism evidence="2 3">
    <name type="scientific">Daphnia sinensis</name>
    <dbReference type="NCBI Taxonomy" id="1820382"/>
    <lineage>
        <taxon>Eukaryota</taxon>
        <taxon>Metazoa</taxon>
        <taxon>Ecdysozoa</taxon>
        <taxon>Arthropoda</taxon>
        <taxon>Crustacea</taxon>
        <taxon>Branchiopoda</taxon>
        <taxon>Diplostraca</taxon>
        <taxon>Cladocera</taxon>
        <taxon>Anomopoda</taxon>
        <taxon>Daphniidae</taxon>
        <taxon>Daphnia</taxon>
        <taxon>Daphnia similis group</taxon>
    </lineage>
</organism>
<dbReference type="EMBL" id="WJBH02000006">
    <property type="protein sequence ID" value="KAI9556959.1"/>
    <property type="molecule type" value="Genomic_DNA"/>
</dbReference>
<feature type="region of interest" description="Disordered" evidence="1">
    <location>
        <begin position="136"/>
        <end position="283"/>
    </location>
</feature>
<comment type="caution">
    <text evidence="2">The sequence shown here is derived from an EMBL/GenBank/DDBJ whole genome shotgun (WGS) entry which is preliminary data.</text>
</comment>
<evidence type="ECO:0000313" key="3">
    <source>
        <dbReference type="Proteomes" id="UP000820818"/>
    </source>
</evidence>
<keyword evidence="3" id="KW-1185">Reference proteome</keyword>
<feature type="region of interest" description="Disordered" evidence="1">
    <location>
        <begin position="306"/>
        <end position="329"/>
    </location>
</feature>
<protein>
    <submittedName>
        <fullName evidence="2">Uncharacterized protein</fullName>
    </submittedName>
</protein>
<accession>A0AAD5KPV6</accession>
<feature type="compositionally biased region" description="Basic residues" evidence="1">
    <location>
        <begin position="1"/>
        <end position="11"/>
    </location>
</feature>
<gene>
    <name evidence="2" type="ORF">GHT06_016753</name>
</gene>
<proteinExistence type="predicted"/>
<evidence type="ECO:0000313" key="2">
    <source>
        <dbReference type="EMBL" id="KAI9556959.1"/>
    </source>
</evidence>
<feature type="region of interest" description="Disordered" evidence="1">
    <location>
        <begin position="1"/>
        <end position="49"/>
    </location>
</feature>